<feature type="binding site" evidence="7">
    <location>
        <position position="171"/>
    </location>
    <ligand>
        <name>Ca(2+)</name>
        <dbReference type="ChEBI" id="CHEBI:29108"/>
        <label>3</label>
    </ligand>
</feature>
<sequence length="374" mass="42300">MECLQPGASRMFHNKAGSPPLISKAKPSLPGNTFEDLTMQQSIFCQHCRVWTFLLLQEQRGPVPQRSCQFLTPAAEISRPGPGRIKRYTINPLGYKWDHLNLTYKIIQYPSTLNKGDTEKALALAFRMWCDVSPLSFQPVGPQEESDIKIGFYTFNHTDCWTSPSHPCFDGMNGELAHAFLPPQGDIHFDNQEFWILGHSRFSWPRGVWLNDLVQVAAHEIGHALGLWHSHDESALMHPNATYTGTRQVAQDDIRAIQQLYGCLDKKQHCTFWARLGLCERQPVYMKRQCPRACNACFEATTACTLVKPSTPKGQVRHIPKGHMVTFRCGLNTSRPSLKVRKQKGSLITLVEVHRELPLELFKGPCLGASSKYS</sequence>
<dbReference type="InterPro" id="IPR006026">
    <property type="entry name" value="Peptidase_Metallo"/>
</dbReference>
<evidence type="ECO:0000256" key="2">
    <source>
        <dbReference type="ARBA" id="ARBA00022670"/>
    </source>
</evidence>
<dbReference type="Gene3D" id="3.40.390.10">
    <property type="entry name" value="Collagenase (Catalytic Domain)"/>
    <property type="match status" value="1"/>
</dbReference>
<keyword evidence="7" id="KW-0106">Calcium</keyword>
<feature type="binding site" evidence="7">
    <location>
        <position position="229"/>
    </location>
    <ligand>
        <name>Zn(2+)</name>
        <dbReference type="ChEBI" id="CHEBI:29105"/>
        <label>2</label>
        <note>catalytic</note>
    </ligand>
</feature>
<name>A0A6P7Z815_9AMPH</name>
<dbReference type="PANTHER" id="PTHR10201:SF120">
    <property type="entry name" value="MATRIX METALLOPEPTIDASE 23A, LIKE"/>
    <property type="match status" value="1"/>
</dbReference>
<dbReference type="InterPro" id="IPR024079">
    <property type="entry name" value="MetalloPept_cat_dom_sf"/>
</dbReference>
<dbReference type="Pfam" id="PF00413">
    <property type="entry name" value="Peptidase_M10"/>
    <property type="match status" value="1"/>
</dbReference>
<keyword evidence="4" id="KW-0378">Hydrolase</keyword>
<evidence type="ECO:0000259" key="10">
    <source>
        <dbReference type="PROSITE" id="PS51670"/>
    </source>
</evidence>
<keyword evidence="11" id="KW-1185">Reference proteome</keyword>
<dbReference type="PRINTS" id="PR00138">
    <property type="entry name" value="MATRIXIN"/>
</dbReference>
<keyword evidence="5 7" id="KW-0862">Zinc</keyword>
<feature type="binding site" evidence="7">
    <location>
        <position position="170"/>
    </location>
    <ligand>
        <name>Ca(2+)</name>
        <dbReference type="ChEBI" id="CHEBI:29108"/>
        <label>3</label>
    </ligand>
</feature>
<feature type="binding site" evidence="7">
    <location>
        <position position="193"/>
    </location>
    <ligand>
        <name>Ca(2+)</name>
        <dbReference type="ChEBI" id="CHEBI:29108"/>
        <label>1</label>
    </ligand>
</feature>
<evidence type="ECO:0000256" key="4">
    <source>
        <dbReference type="ARBA" id="ARBA00022801"/>
    </source>
</evidence>
<keyword evidence="2" id="KW-0645">Protease</keyword>
<feature type="binding site" evidence="7">
    <location>
        <position position="219"/>
    </location>
    <ligand>
        <name>Zn(2+)</name>
        <dbReference type="ChEBI" id="CHEBI:29105"/>
        <label>2</label>
        <note>catalytic</note>
    </ligand>
</feature>
<feature type="binding site" evidence="7">
    <location>
        <position position="223"/>
    </location>
    <ligand>
        <name>Zn(2+)</name>
        <dbReference type="ChEBI" id="CHEBI:29105"/>
        <label>2</label>
        <note>catalytic</note>
    </ligand>
</feature>
<comment type="cofactor">
    <cofactor evidence="7">
        <name>Zn(2+)</name>
        <dbReference type="ChEBI" id="CHEBI:29105"/>
    </cofactor>
    <text evidence="7">Binds 2 Zn(2+) ions per subunit.</text>
</comment>
<gene>
    <name evidence="12" type="primary">LOC115478391</name>
</gene>
<dbReference type="InParanoid" id="A0A6P7Z815"/>
<dbReference type="GO" id="GO:0004222">
    <property type="term" value="F:metalloendopeptidase activity"/>
    <property type="evidence" value="ECO:0007669"/>
    <property type="project" value="InterPro"/>
</dbReference>
<dbReference type="SUPFAM" id="SSF55486">
    <property type="entry name" value="Metalloproteases ('zincins'), catalytic domain"/>
    <property type="match status" value="1"/>
</dbReference>
<dbReference type="GO" id="GO:0006508">
    <property type="term" value="P:proteolysis"/>
    <property type="evidence" value="ECO:0007669"/>
    <property type="project" value="UniProtKB-KW"/>
</dbReference>
<dbReference type="Gene3D" id="1.10.10.1940">
    <property type="match status" value="1"/>
</dbReference>
<dbReference type="GO" id="GO:0030198">
    <property type="term" value="P:extracellular matrix organization"/>
    <property type="evidence" value="ECO:0007669"/>
    <property type="project" value="TreeGrafter"/>
</dbReference>
<feature type="disulfide bond" evidence="8">
    <location>
        <begin position="263"/>
        <end position="297"/>
    </location>
</feature>
<keyword evidence="3 7" id="KW-0479">Metal-binding</keyword>
<dbReference type="RefSeq" id="XP_030071550.1">
    <property type="nucleotide sequence ID" value="XM_030215690.1"/>
</dbReference>
<feature type="binding site" evidence="7">
    <location>
        <position position="237"/>
    </location>
    <ligand>
        <name>Zn(2+)</name>
        <dbReference type="ChEBI" id="CHEBI:29105"/>
        <label>2</label>
        <note>catalytic</note>
    </ligand>
</feature>
<evidence type="ECO:0000256" key="9">
    <source>
        <dbReference type="SAM" id="MobiDB-lite"/>
    </source>
</evidence>
<evidence type="ECO:0000313" key="11">
    <source>
        <dbReference type="Proteomes" id="UP000515156"/>
    </source>
</evidence>
<feature type="binding site" evidence="7">
    <location>
        <position position="178"/>
    </location>
    <ligand>
        <name>Zn(2+)</name>
        <dbReference type="ChEBI" id="CHEBI:29105"/>
        <label>1</label>
    </ligand>
</feature>
<dbReference type="AlphaFoldDB" id="A0A6P7Z815"/>
<feature type="active site" evidence="6">
    <location>
        <position position="220"/>
    </location>
</feature>
<keyword evidence="8" id="KW-1015">Disulfide bond</keyword>
<dbReference type="GO" id="GO:0030574">
    <property type="term" value="P:collagen catabolic process"/>
    <property type="evidence" value="ECO:0007669"/>
    <property type="project" value="TreeGrafter"/>
</dbReference>
<proteinExistence type="inferred from homology"/>
<dbReference type="InterPro" id="IPR001818">
    <property type="entry name" value="Pept_M10_metallopeptidase"/>
</dbReference>
<evidence type="ECO:0000256" key="6">
    <source>
        <dbReference type="PIRSR" id="PIRSR621190-1"/>
    </source>
</evidence>
<evidence type="ECO:0000256" key="7">
    <source>
        <dbReference type="PIRSR" id="PIRSR621190-2"/>
    </source>
</evidence>
<feature type="binding site" evidence="7">
    <location>
        <position position="186"/>
    </location>
    <ligand>
        <name>Ca(2+)</name>
        <dbReference type="ChEBI" id="CHEBI:29108"/>
        <label>2</label>
    </ligand>
</feature>
<dbReference type="PROSITE" id="PS51670">
    <property type="entry name" value="SHKT"/>
    <property type="match status" value="1"/>
</dbReference>
<feature type="region of interest" description="Disordered" evidence="9">
    <location>
        <begin position="1"/>
        <end position="22"/>
    </location>
</feature>
<dbReference type="GO" id="GO:0008270">
    <property type="term" value="F:zinc ion binding"/>
    <property type="evidence" value="ECO:0007669"/>
    <property type="project" value="InterPro"/>
</dbReference>
<feature type="binding site" evidence="7">
    <location>
        <position position="190"/>
    </location>
    <ligand>
        <name>Ca(2+)</name>
        <dbReference type="ChEBI" id="CHEBI:29108"/>
        <label>3</label>
    </ligand>
</feature>
<evidence type="ECO:0000256" key="1">
    <source>
        <dbReference type="ARBA" id="ARBA00010370"/>
    </source>
</evidence>
<evidence type="ECO:0000256" key="8">
    <source>
        <dbReference type="PROSITE-ProRule" id="PRU01005"/>
    </source>
</evidence>
<feature type="domain" description="ShKT" evidence="10">
    <location>
        <begin position="263"/>
        <end position="297"/>
    </location>
</feature>
<dbReference type="GO" id="GO:0005615">
    <property type="term" value="C:extracellular space"/>
    <property type="evidence" value="ECO:0007669"/>
    <property type="project" value="TreeGrafter"/>
</dbReference>
<dbReference type="SMART" id="SM00235">
    <property type="entry name" value="ZnMc"/>
    <property type="match status" value="1"/>
</dbReference>
<dbReference type="PANTHER" id="PTHR10201">
    <property type="entry name" value="MATRIX METALLOPROTEINASE"/>
    <property type="match status" value="1"/>
</dbReference>
<feature type="binding site" evidence="7">
    <location>
        <position position="188"/>
    </location>
    <ligand>
        <name>Zn(2+)</name>
        <dbReference type="ChEBI" id="CHEBI:29105"/>
        <label>1</label>
    </ligand>
</feature>
<dbReference type="GO" id="GO:0031012">
    <property type="term" value="C:extracellular matrix"/>
    <property type="evidence" value="ECO:0007669"/>
    <property type="project" value="InterPro"/>
</dbReference>
<reference evidence="12" key="1">
    <citation type="submission" date="2025-08" db="UniProtKB">
        <authorList>
            <consortium name="RefSeq"/>
        </authorList>
    </citation>
    <scope>IDENTIFICATION</scope>
</reference>
<comment type="caution">
    <text evidence="8">Lacks conserved residue(s) required for the propagation of feature annotation.</text>
</comment>
<dbReference type="InterPro" id="IPR033739">
    <property type="entry name" value="M10A_MMP"/>
</dbReference>
<dbReference type="OrthoDB" id="65569at2759"/>
<dbReference type="Proteomes" id="UP000515156">
    <property type="component" value="Chromosome 10"/>
</dbReference>
<feature type="binding site" evidence="7">
    <location>
        <position position="159"/>
    </location>
    <ligand>
        <name>Zn(2+)</name>
        <dbReference type="ChEBI" id="CHEBI:29105"/>
        <label>1</label>
    </ligand>
</feature>
<dbReference type="InterPro" id="IPR003582">
    <property type="entry name" value="ShKT_dom"/>
</dbReference>
<feature type="binding site" evidence="7">
    <location>
        <position position="193"/>
    </location>
    <ligand>
        <name>Ca(2+)</name>
        <dbReference type="ChEBI" id="CHEBI:29108"/>
        <label>3</label>
    </ligand>
</feature>
<dbReference type="GeneID" id="115478391"/>
<comment type="similarity">
    <text evidence="1">Belongs to the peptidase M10A family.</text>
</comment>
<evidence type="ECO:0000256" key="3">
    <source>
        <dbReference type="ARBA" id="ARBA00022723"/>
    </source>
</evidence>
<evidence type="ECO:0000256" key="5">
    <source>
        <dbReference type="ARBA" id="ARBA00022833"/>
    </source>
</evidence>
<evidence type="ECO:0000313" key="12">
    <source>
        <dbReference type="RefSeq" id="XP_030071550.1"/>
    </source>
</evidence>
<dbReference type="SMART" id="SM00254">
    <property type="entry name" value="ShKT"/>
    <property type="match status" value="1"/>
</dbReference>
<organism evidence="11 12">
    <name type="scientific">Microcaecilia unicolor</name>
    <dbReference type="NCBI Taxonomy" id="1415580"/>
    <lineage>
        <taxon>Eukaryota</taxon>
        <taxon>Metazoa</taxon>
        <taxon>Chordata</taxon>
        <taxon>Craniata</taxon>
        <taxon>Vertebrata</taxon>
        <taxon>Euteleostomi</taxon>
        <taxon>Amphibia</taxon>
        <taxon>Gymnophiona</taxon>
        <taxon>Siphonopidae</taxon>
        <taxon>Microcaecilia</taxon>
    </lineage>
</organism>
<dbReference type="InterPro" id="IPR021190">
    <property type="entry name" value="Pept_M10A"/>
</dbReference>
<comment type="cofactor">
    <cofactor evidence="7">
        <name>Ca(2+)</name>
        <dbReference type="ChEBI" id="CHEBI:29108"/>
    </cofactor>
    <text evidence="7">Can bind about 5 Ca(2+) ions per subunit.</text>
</comment>
<dbReference type="CDD" id="cd04278">
    <property type="entry name" value="ZnMc_MMP"/>
    <property type="match status" value="1"/>
</dbReference>
<dbReference type="KEGG" id="muo:115478391"/>
<protein>
    <submittedName>
        <fullName evidence="12">Matrix metalloproteinase-23-like</fullName>
    </submittedName>
</protein>
<accession>A0A6P7Z815</accession>
<feature type="binding site" evidence="7">
    <location>
        <position position="147"/>
    </location>
    <ligand>
        <name>Ca(2+)</name>
        <dbReference type="ChEBI" id="CHEBI:29108"/>
        <label>2</label>
    </ligand>
</feature>
<feature type="binding site" evidence="7">
    <location>
        <position position="157"/>
    </location>
    <ligand>
        <name>Zn(2+)</name>
        <dbReference type="ChEBI" id="CHEBI:29105"/>
        <label>1</label>
    </ligand>
</feature>